<dbReference type="Pfam" id="PF13396">
    <property type="entry name" value="PLDc_N"/>
    <property type="match status" value="1"/>
</dbReference>
<comment type="subcellular location">
    <subcellularLocation>
        <location evidence="1 12">Cell membrane</location>
        <topology evidence="1 12">Multi-pass membrane protein</topology>
    </subcellularLocation>
</comment>
<dbReference type="HAMAP" id="MF_01916">
    <property type="entry name" value="Cardiolipin_synth_Cls"/>
    <property type="match status" value="1"/>
</dbReference>
<keyword evidence="11 12" id="KW-1208">Phospholipid metabolism</keyword>
<dbReference type="EC" id="2.7.8.-" evidence="12 13"/>
<dbReference type="PANTHER" id="PTHR21248:SF22">
    <property type="entry name" value="PHOSPHOLIPASE D"/>
    <property type="match status" value="1"/>
</dbReference>
<comment type="similarity">
    <text evidence="12">Belongs to the phospholipase D family. Cardiolipin synthase subfamily.</text>
</comment>
<dbReference type="PROSITE" id="PS50035">
    <property type="entry name" value="PLD"/>
    <property type="match status" value="2"/>
</dbReference>
<evidence type="ECO:0000256" key="3">
    <source>
        <dbReference type="ARBA" id="ARBA00022516"/>
    </source>
</evidence>
<dbReference type="CDD" id="cd09110">
    <property type="entry name" value="PLDc_CLS_1"/>
    <property type="match status" value="1"/>
</dbReference>
<sequence length="505" mass="57334">MAFMHFLTLSSNYLSIKFAILGPSNKKNTAIPIPRMAWYYIVLIAAYAGTIVSLVAVVLSENRNPVKSLAWITVLLMVPVFGVVLYIFFGRSLKNTRMITRRNRRRLRRQESYPPVDIQSLPLTPESHQQIRMAQTLQGAIYYPGNKIDIFTDGRTKFDALLADIDAAHSYVLMEYYIIKDDTIGTAVADALMRKAREGVKVRLIYDHIGSLHTPNRFFRQMQEAGIEVHPFFRVTFPHFATRVNWRNHRKLAVIDGRIGYVGGMNIADRYIDGTGSGIWRDTHLRVEGPAVGALQYAVAVDWSFMGQPLILDTPSTRQEHHPGAGIQLITSGPTSHWSNIAMLFHKAIANARRRVYIQTPYFLPTDSLLRALQAAALAKVDVRIMIPARSDSTILTYASFSYVQECLRSGVKVYLYNAGMLHAKTVIVDDEFISVGSANFDFRSFEHNFESNVMIYSREINAEMTHIFFEDIAMSERVHPGTWQKRPRAQKAKESMVRLLSPIL</sequence>
<keyword evidence="5 12" id="KW-0812">Transmembrane</keyword>
<evidence type="ECO:0000256" key="12">
    <source>
        <dbReference type="HAMAP-Rule" id="MF_01916"/>
    </source>
</evidence>
<dbReference type="CDD" id="cd09112">
    <property type="entry name" value="PLDc_CLS_2"/>
    <property type="match status" value="1"/>
</dbReference>
<dbReference type="InterPro" id="IPR022924">
    <property type="entry name" value="Cardiolipin_synthase"/>
</dbReference>
<evidence type="ECO:0000256" key="11">
    <source>
        <dbReference type="ARBA" id="ARBA00023264"/>
    </source>
</evidence>
<dbReference type="InterPro" id="IPR027379">
    <property type="entry name" value="CLS_N"/>
</dbReference>
<dbReference type="SUPFAM" id="SSF56024">
    <property type="entry name" value="Phospholipase D/nuclease"/>
    <property type="match status" value="2"/>
</dbReference>
<keyword evidence="10 12" id="KW-0594">Phospholipid biosynthesis</keyword>
<feature type="domain" description="PLD phosphodiesterase" evidence="14">
    <location>
        <begin position="418"/>
        <end position="445"/>
    </location>
</feature>
<dbReference type="PANTHER" id="PTHR21248">
    <property type="entry name" value="CARDIOLIPIN SYNTHASE"/>
    <property type="match status" value="1"/>
</dbReference>
<feature type="active site" evidence="12">
    <location>
        <position position="425"/>
    </location>
</feature>
<dbReference type="EMBL" id="CP015402">
    <property type="protein sequence ID" value="ANU64035.2"/>
    <property type="molecule type" value="Genomic_DNA"/>
</dbReference>
<feature type="active site" evidence="12">
    <location>
        <position position="251"/>
    </location>
</feature>
<dbReference type="GO" id="GO:0032049">
    <property type="term" value="P:cardiolipin biosynthetic process"/>
    <property type="evidence" value="ECO:0007669"/>
    <property type="project" value="UniProtKB-UniRule"/>
</dbReference>
<dbReference type="GO" id="GO:0008808">
    <property type="term" value="F:cardiolipin synthase activity"/>
    <property type="evidence" value="ECO:0007669"/>
    <property type="project" value="UniProtKB-UniRule"/>
</dbReference>
<feature type="active site" evidence="12">
    <location>
        <position position="430"/>
    </location>
</feature>
<evidence type="ECO:0000256" key="1">
    <source>
        <dbReference type="ARBA" id="ARBA00004651"/>
    </source>
</evidence>
<evidence type="ECO:0000256" key="5">
    <source>
        <dbReference type="ARBA" id="ARBA00022692"/>
    </source>
</evidence>
<dbReference type="Pfam" id="PF13091">
    <property type="entry name" value="PLDc_2"/>
    <property type="match status" value="2"/>
</dbReference>
<evidence type="ECO:0000313" key="16">
    <source>
        <dbReference type="Proteomes" id="UP000186351"/>
    </source>
</evidence>
<evidence type="ECO:0000256" key="13">
    <source>
        <dbReference type="NCBIfam" id="TIGR04265"/>
    </source>
</evidence>
<comment type="catalytic activity">
    <reaction evidence="12">
        <text>2 a 1,2-diacyl-sn-glycero-3-phospho-(1'-sn-glycerol) = a cardiolipin + glycerol</text>
        <dbReference type="Rhea" id="RHEA:31451"/>
        <dbReference type="ChEBI" id="CHEBI:17754"/>
        <dbReference type="ChEBI" id="CHEBI:62237"/>
        <dbReference type="ChEBI" id="CHEBI:64716"/>
    </reaction>
</comment>
<dbReference type="STRING" id="1796646.A4V02_10125"/>
<accession>A0A1Z2XHF2</accession>
<evidence type="ECO:0000256" key="9">
    <source>
        <dbReference type="ARBA" id="ARBA00023136"/>
    </source>
</evidence>
<evidence type="ECO:0000256" key="6">
    <source>
        <dbReference type="ARBA" id="ARBA00022737"/>
    </source>
</evidence>
<keyword evidence="7 12" id="KW-1133">Transmembrane helix</keyword>
<feature type="transmembrane region" description="Helical" evidence="12">
    <location>
        <begin position="69"/>
        <end position="89"/>
    </location>
</feature>
<reference evidence="16" key="1">
    <citation type="submission" date="2016-04" db="EMBL/GenBank/DDBJ databases">
        <title>Complete Genome Sequences of Twelve Strains of a Stable Defined Moderately Diverse Mouse Microbiota 2 (sDMDMm2).</title>
        <authorList>
            <person name="Uchimura Y."/>
            <person name="Wyss M."/>
            <person name="Brugiroux S."/>
            <person name="Limenitakis J.P."/>
            <person name="Stecher B."/>
            <person name="McCoy K.D."/>
            <person name="Macpherson A.J."/>
        </authorList>
    </citation>
    <scope>NUCLEOTIDE SEQUENCE [LARGE SCALE GENOMIC DNA]</scope>
    <source>
        <strain evidence="16">YL27</strain>
    </source>
</reference>
<evidence type="ECO:0000256" key="10">
    <source>
        <dbReference type="ARBA" id="ARBA00023209"/>
    </source>
</evidence>
<feature type="active site" evidence="12">
    <location>
        <position position="256"/>
    </location>
</feature>
<dbReference type="AlphaFoldDB" id="A0A1B1SB50"/>
<dbReference type="OrthoDB" id="9762009at2"/>
<evidence type="ECO:0000256" key="2">
    <source>
        <dbReference type="ARBA" id="ARBA00022475"/>
    </source>
</evidence>
<name>A0A1B1SB50_9BACT</name>
<accession>A0A1B1SB50</accession>
<feature type="transmembrane region" description="Helical" evidence="12">
    <location>
        <begin position="37"/>
        <end position="57"/>
    </location>
</feature>
<comment type="function">
    <text evidence="12">Catalyzes the reversible phosphatidyl group transfer from one phosphatidylglycerol molecule to another to form cardiolipin (CL) (diphosphatidylglycerol) and glycerol.</text>
</comment>
<dbReference type="Proteomes" id="UP000186351">
    <property type="component" value="Chromosome"/>
</dbReference>
<evidence type="ECO:0000256" key="8">
    <source>
        <dbReference type="ARBA" id="ARBA00023098"/>
    </source>
</evidence>
<keyword evidence="8 12" id="KW-0443">Lipid metabolism</keyword>
<evidence type="ECO:0000256" key="4">
    <source>
        <dbReference type="ARBA" id="ARBA00022679"/>
    </source>
</evidence>
<dbReference type="InterPro" id="IPR025202">
    <property type="entry name" value="PLD-like_dom"/>
</dbReference>
<feature type="domain" description="PLD phosphodiesterase" evidence="14">
    <location>
        <begin position="244"/>
        <end position="271"/>
    </location>
</feature>
<keyword evidence="2 12" id="KW-1003">Cell membrane</keyword>
<keyword evidence="9 12" id="KW-0472">Membrane</keyword>
<evidence type="ECO:0000259" key="14">
    <source>
        <dbReference type="PROSITE" id="PS50035"/>
    </source>
</evidence>
<organism evidence="15 16">
    <name type="scientific">Muribaculum intestinale</name>
    <dbReference type="NCBI Taxonomy" id="1796646"/>
    <lineage>
        <taxon>Bacteria</taxon>
        <taxon>Pseudomonadati</taxon>
        <taxon>Bacteroidota</taxon>
        <taxon>Bacteroidia</taxon>
        <taxon>Bacteroidales</taxon>
        <taxon>Muribaculaceae</taxon>
        <taxon>Muribaculum</taxon>
    </lineage>
</organism>
<keyword evidence="4 12" id="KW-0808">Transferase</keyword>
<proteinExistence type="inferred from homology"/>
<dbReference type="InterPro" id="IPR030874">
    <property type="entry name" value="Cardiolipin_synth_Firmi"/>
</dbReference>
<keyword evidence="16" id="KW-1185">Reference proteome</keyword>
<keyword evidence="3 12" id="KW-0444">Lipid biosynthesis</keyword>
<evidence type="ECO:0000313" key="15">
    <source>
        <dbReference type="EMBL" id="ANU64035.2"/>
    </source>
</evidence>
<dbReference type="Gene3D" id="3.30.870.10">
    <property type="entry name" value="Endonuclease Chain A"/>
    <property type="match status" value="2"/>
</dbReference>
<feature type="active site" evidence="12">
    <location>
        <position position="249"/>
    </location>
</feature>
<protein>
    <recommendedName>
        <fullName evidence="12 13">Cardiolipin synthase</fullName>
        <shortName evidence="12">CL synthase</shortName>
        <ecNumber evidence="12 13">2.7.8.-</ecNumber>
    </recommendedName>
</protein>
<dbReference type="GO" id="GO:0005886">
    <property type="term" value="C:plasma membrane"/>
    <property type="evidence" value="ECO:0007669"/>
    <property type="project" value="UniProtKB-SubCell"/>
</dbReference>
<keyword evidence="6" id="KW-0677">Repeat</keyword>
<gene>
    <name evidence="15" type="ORF">A4V02_10125</name>
</gene>
<dbReference type="InterPro" id="IPR001736">
    <property type="entry name" value="PLipase_D/transphosphatidylase"/>
</dbReference>
<dbReference type="KEGG" id="pary:A4V02_10125"/>
<dbReference type="NCBIfam" id="TIGR04265">
    <property type="entry name" value="bac_cardiolipin"/>
    <property type="match status" value="1"/>
</dbReference>
<feature type="active site" evidence="12">
    <location>
        <position position="423"/>
    </location>
</feature>
<evidence type="ECO:0000256" key="7">
    <source>
        <dbReference type="ARBA" id="ARBA00022989"/>
    </source>
</evidence>
<dbReference type="SMART" id="SM00155">
    <property type="entry name" value="PLDc"/>
    <property type="match status" value="2"/>
</dbReference>